<evidence type="ECO:0000256" key="7">
    <source>
        <dbReference type="ARBA" id="ARBA00044273"/>
    </source>
</evidence>
<protein>
    <recommendedName>
        <fullName evidence="7">MFS-type drug efflux transporter P55</fullName>
    </recommendedName>
</protein>
<dbReference type="InterPro" id="IPR036259">
    <property type="entry name" value="MFS_trans_sf"/>
</dbReference>
<dbReference type="PANTHER" id="PTHR23501:SF191">
    <property type="entry name" value="VACUOLAR BASIC AMINO ACID TRANSPORTER 4"/>
    <property type="match status" value="1"/>
</dbReference>
<dbReference type="AlphaFoldDB" id="A0A9N9BS91"/>
<keyword evidence="4 8" id="KW-0812">Transmembrane</keyword>
<dbReference type="Proteomes" id="UP000789706">
    <property type="component" value="Unassembled WGS sequence"/>
</dbReference>
<keyword evidence="6 8" id="KW-0472">Membrane</keyword>
<feature type="transmembrane region" description="Helical" evidence="8">
    <location>
        <begin position="89"/>
        <end position="108"/>
    </location>
</feature>
<dbReference type="SUPFAM" id="SSF103473">
    <property type="entry name" value="MFS general substrate transporter"/>
    <property type="match status" value="1"/>
</dbReference>
<gene>
    <name evidence="10" type="ORF">DEBURN_LOCUS8322</name>
</gene>
<feature type="transmembrane region" description="Helical" evidence="8">
    <location>
        <begin position="120"/>
        <end position="139"/>
    </location>
</feature>
<feature type="transmembrane region" description="Helical" evidence="8">
    <location>
        <begin position="208"/>
        <end position="232"/>
    </location>
</feature>
<dbReference type="GO" id="GO:0012505">
    <property type="term" value="C:endomembrane system"/>
    <property type="evidence" value="ECO:0007669"/>
    <property type="project" value="UniProtKB-SubCell"/>
</dbReference>
<keyword evidence="3" id="KW-0813">Transport</keyword>
<comment type="similarity">
    <text evidence="2">Belongs to the major facilitator superfamily.</text>
</comment>
<feature type="transmembrane region" description="Helical" evidence="8">
    <location>
        <begin position="354"/>
        <end position="373"/>
    </location>
</feature>
<evidence type="ECO:0000256" key="3">
    <source>
        <dbReference type="ARBA" id="ARBA00022448"/>
    </source>
</evidence>
<feature type="domain" description="Major facilitator superfamily (MFS) profile" evidence="9">
    <location>
        <begin position="55"/>
        <end position="519"/>
    </location>
</feature>
<evidence type="ECO:0000256" key="1">
    <source>
        <dbReference type="ARBA" id="ARBA00004127"/>
    </source>
</evidence>
<reference evidence="10" key="1">
    <citation type="submission" date="2021-06" db="EMBL/GenBank/DDBJ databases">
        <authorList>
            <person name="Kallberg Y."/>
            <person name="Tangrot J."/>
            <person name="Rosling A."/>
        </authorList>
    </citation>
    <scope>NUCLEOTIDE SEQUENCE</scope>
    <source>
        <strain evidence="10">AZ414A</strain>
    </source>
</reference>
<evidence type="ECO:0000256" key="6">
    <source>
        <dbReference type="ARBA" id="ARBA00023136"/>
    </source>
</evidence>
<dbReference type="FunFam" id="1.20.1720.10:FF:000013">
    <property type="entry name" value="Related to multidrug resistance proteins"/>
    <property type="match status" value="1"/>
</dbReference>
<dbReference type="GO" id="GO:0022857">
    <property type="term" value="F:transmembrane transporter activity"/>
    <property type="evidence" value="ECO:0007669"/>
    <property type="project" value="InterPro"/>
</dbReference>
<evidence type="ECO:0000256" key="4">
    <source>
        <dbReference type="ARBA" id="ARBA00022692"/>
    </source>
</evidence>
<accession>A0A9N9BS91</accession>
<evidence type="ECO:0000259" key="9">
    <source>
        <dbReference type="PROSITE" id="PS50850"/>
    </source>
</evidence>
<evidence type="ECO:0000313" key="11">
    <source>
        <dbReference type="Proteomes" id="UP000789706"/>
    </source>
</evidence>
<sequence>MAENVTSTTVNISDEQNADSFNKDRDVTLAPDNEKVSIDPTVPKVQMSKSKVLLAFLGLALSILLAALDQTIVATALPKIAQDFSALDQISWVGSAYLLTATAFQPTYGKFSDIFGRKSTFLTAIVLFELGSLLCGLATNMDMLIIARAIAGLGGGGIFGLVLIIISEIVSLQDRGKYQGMIGGVFGISSVIGPLLGGAFTDHASWRWAFYINLPLGAIAIIFVIAFLHLPHPEGSLVDKLKRIDWFGTIFIAASTVCVLLPLNWGGNTYEWDSPVIIVLFCVGGVGYIIFAYIEGWVAKEPLAPGRLFRNRTVAACFSVNFWQGMAFFSLTYFVPLFYQIVKGDTATESGLELLPLILGVVIASIFSGQLASRTELISYKAYCIFGAVLITVGSGLISTFDENSNRGKQIGYLLIAGVGVVGAVFGIAIFGTIFNNQMIKNLEPILGELPSADPIGLLPTLSNEMRMKVINAFVDALSISFKFLIPVGILCLISAFIMRNVKPTLYGKKNENVVIGEL</sequence>
<keyword evidence="11" id="KW-1185">Reference proteome</keyword>
<feature type="transmembrane region" description="Helical" evidence="8">
    <location>
        <begin position="52"/>
        <end position="77"/>
    </location>
</feature>
<organism evidence="10 11">
    <name type="scientific">Diversispora eburnea</name>
    <dbReference type="NCBI Taxonomy" id="1213867"/>
    <lineage>
        <taxon>Eukaryota</taxon>
        <taxon>Fungi</taxon>
        <taxon>Fungi incertae sedis</taxon>
        <taxon>Mucoromycota</taxon>
        <taxon>Glomeromycotina</taxon>
        <taxon>Glomeromycetes</taxon>
        <taxon>Diversisporales</taxon>
        <taxon>Diversisporaceae</taxon>
        <taxon>Diversispora</taxon>
    </lineage>
</organism>
<feature type="transmembrane region" description="Helical" evidence="8">
    <location>
        <begin position="244"/>
        <end position="263"/>
    </location>
</feature>
<feature type="transmembrane region" description="Helical" evidence="8">
    <location>
        <begin position="178"/>
        <end position="196"/>
    </location>
</feature>
<dbReference type="PANTHER" id="PTHR23501">
    <property type="entry name" value="MAJOR FACILITATOR SUPERFAMILY"/>
    <property type="match status" value="1"/>
</dbReference>
<evidence type="ECO:0000256" key="5">
    <source>
        <dbReference type="ARBA" id="ARBA00022989"/>
    </source>
</evidence>
<dbReference type="InterPro" id="IPR005829">
    <property type="entry name" value="Sugar_transporter_CS"/>
</dbReference>
<keyword evidence="5 8" id="KW-1133">Transmembrane helix</keyword>
<feature type="transmembrane region" description="Helical" evidence="8">
    <location>
        <begin position="411"/>
        <end position="435"/>
    </location>
</feature>
<proteinExistence type="inferred from homology"/>
<comment type="subcellular location">
    <subcellularLocation>
        <location evidence="1">Endomembrane system</location>
        <topology evidence="1">Multi-pass membrane protein</topology>
    </subcellularLocation>
</comment>
<evidence type="ECO:0000313" key="10">
    <source>
        <dbReference type="EMBL" id="CAG8575911.1"/>
    </source>
</evidence>
<evidence type="ECO:0000256" key="8">
    <source>
        <dbReference type="SAM" id="Phobius"/>
    </source>
</evidence>
<evidence type="ECO:0000256" key="2">
    <source>
        <dbReference type="ARBA" id="ARBA00008335"/>
    </source>
</evidence>
<feature type="transmembrane region" description="Helical" evidence="8">
    <location>
        <begin position="380"/>
        <end position="399"/>
    </location>
</feature>
<dbReference type="Pfam" id="PF07690">
    <property type="entry name" value="MFS_1"/>
    <property type="match status" value="1"/>
</dbReference>
<dbReference type="PRINTS" id="PR01036">
    <property type="entry name" value="TCRTETB"/>
</dbReference>
<feature type="transmembrane region" description="Helical" evidence="8">
    <location>
        <begin position="473"/>
        <end position="499"/>
    </location>
</feature>
<dbReference type="PROSITE" id="PS00217">
    <property type="entry name" value="SUGAR_TRANSPORT_2"/>
    <property type="match status" value="1"/>
</dbReference>
<name>A0A9N9BS91_9GLOM</name>
<dbReference type="PROSITE" id="PS50850">
    <property type="entry name" value="MFS"/>
    <property type="match status" value="1"/>
</dbReference>
<dbReference type="Gene3D" id="1.20.1720.10">
    <property type="entry name" value="Multidrug resistance protein D"/>
    <property type="match status" value="1"/>
</dbReference>
<feature type="transmembrane region" description="Helical" evidence="8">
    <location>
        <begin position="314"/>
        <end position="334"/>
    </location>
</feature>
<dbReference type="GO" id="GO:0005886">
    <property type="term" value="C:plasma membrane"/>
    <property type="evidence" value="ECO:0007669"/>
    <property type="project" value="TreeGrafter"/>
</dbReference>
<comment type="caution">
    <text evidence="10">The sequence shown here is derived from an EMBL/GenBank/DDBJ whole genome shotgun (WGS) entry which is preliminary data.</text>
</comment>
<feature type="transmembrane region" description="Helical" evidence="8">
    <location>
        <begin position="275"/>
        <end position="294"/>
    </location>
</feature>
<dbReference type="InterPro" id="IPR011701">
    <property type="entry name" value="MFS"/>
</dbReference>
<dbReference type="OrthoDB" id="10021397at2759"/>
<dbReference type="CDD" id="cd17502">
    <property type="entry name" value="MFS_Azr1_MDR_like"/>
    <property type="match status" value="1"/>
</dbReference>
<feature type="transmembrane region" description="Helical" evidence="8">
    <location>
        <begin position="145"/>
        <end position="166"/>
    </location>
</feature>
<dbReference type="Gene3D" id="1.20.1250.20">
    <property type="entry name" value="MFS general substrate transporter like domains"/>
    <property type="match status" value="1"/>
</dbReference>
<dbReference type="EMBL" id="CAJVPK010001198">
    <property type="protein sequence ID" value="CAG8575911.1"/>
    <property type="molecule type" value="Genomic_DNA"/>
</dbReference>
<dbReference type="InterPro" id="IPR020846">
    <property type="entry name" value="MFS_dom"/>
</dbReference>